<evidence type="ECO:0000256" key="1">
    <source>
        <dbReference type="SAM" id="MobiDB-lite"/>
    </source>
</evidence>
<proteinExistence type="predicted"/>
<accession>A0A146JWT9</accession>
<protein>
    <submittedName>
        <fullName evidence="2">Uncharacterized protein</fullName>
    </submittedName>
</protein>
<feature type="region of interest" description="Disordered" evidence="1">
    <location>
        <begin position="152"/>
        <end position="177"/>
    </location>
</feature>
<sequence>MHPNVAVDQNIIGNCIFTVFSNLGISILNIEAIVSTLNSYKQLYAQGKLDSFSLFSVCAKHQDALLFLQMYDSCCVSEAQCERLFSFFKRCQKSFMRQSLKMQTLEHLGRIYVSQVLPSIHWIKQLERKIKILKESLQTEAVQEEIQQLEMPEPTFPFQNGDDLENMNQNDENNQAE</sequence>
<organism evidence="2">
    <name type="scientific">Trepomonas sp. PC1</name>
    <dbReference type="NCBI Taxonomy" id="1076344"/>
    <lineage>
        <taxon>Eukaryota</taxon>
        <taxon>Metamonada</taxon>
        <taxon>Diplomonadida</taxon>
        <taxon>Hexamitidae</taxon>
        <taxon>Hexamitinae</taxon>
        <taxon>Trepomonas</taxon>
    </lineage>
</organism>
<dbReference type="AlphaFoldDB" id="A0A146JWT9"/>
<feature type="compositionally biased region" description="Polar residues" evidence="1">
    <location>
        <begin position="166"/>
        <end position="177"/>
    </location>
</feature>
<name>A0A146JWT9_9EUKA</name>
<evidence type="ECO:0000313" key="2">
    <source>
        <dbReference type="EMBL" id="JAP88917.1"/>
    </source>
</evidence>
<dbReference type="EMBL" id="GDID01007689">
    <property type="protein sequence ID" value="JAP88917.1"/>
    <property type="molecule type" value="Transcribed_RNA"/>
</dbReference>
<reference evidence="2" key="1">
    <citation type="submission" date="2015-07" db="EMBL/GenBank/DDBJ databases">
        <title>Adaptation to a free-living lifestyle via gene acquisitions in the diplomonad Trepomonas sp. PC1.</title>
        <authorList>
            <person name="Xu F."/>
            <person name="Jerlstrom-Hultqvist J."/>
            <person name="Kolisko M."/>
            <person name="Simpson A.G.B."/>
            <person name="Roger A.J."/>
            <person name="Svard S.G."/>
            <person name="Andersson J.O."/>
        </authorList>
    </citation>
    <scope>NUCLEOTIDE SEQUENCE</scope>
    <source>
        <strain evidence="2">PC1</strain>
    </source>
</reference>
<gene>
    <name evidence="2" type="ORF">TPC1_31588</name>
</gene>